<dbReference type="GO" id="GO:0004853">
    <property type="term" value="F:uroporphyrinogen decarboxylase activity"/>
    <property type="evidence" value="ECO:0007669"/>
    <property type="project" value="InterPro"/>
</dbReference>
<dbReference type="CDD" id="cd03465">
    <property type="entry name" value="URO-D_like"/>
    <property type="match status" value="1"/>
</dbReference>
<organism evidence="2">
    <name type="scientific">hydrocarbon metagenome</name>
    <dbReference type="NCBI Taxonomy" id="938273"/>
    <lineage>
        <taxon>unclassified sequences</taxon>
        <taxon>metagenomes</taxon>
        <taxon>ecological metagenomes</taxon>
    </lineage>
</organism>
<evidence type="ECO:0000259" key="1">
    <source>
        <dbReference type="Pfam" id="PF01208"/>
    </source>
</evidence>
<feature type="domain" description="Uroporphyrinogen decarboxylase (URO-D)" evidence="1">
    <location>
        <begin position="32"/>
        <end position="332"/>
    </location>
</feature>
<dbReference type="InterPro" id="IPR038071">
    <property type="entry name" value="UROD/MetE-like_sf"/>
</dbReference>
<sequence length="353" mass="38579">MKINMKQWKENVTQSDNRFAFPIMTYVGLSLTKMNVLDVIKDGRKQSECMQALASRYSSAGFVTIMDLSVEAEAFGAQVKYSENEPPTVIGQLVPDRSAALALKIPDIGSGRTQVYLEAAKNAADAIPDRPVFGCHIGPFSLAGRLGEMTRIFMNLISDAGMVHVLLEACTQFLINYAKAYKAAGTQGIFIAEPAAGLISPAQCEEFSSRYVSRIVAEVQDDNFMVVLHNCGNTKKLVPTMLSTGAKGFHFGNAVNMMDIMPQIPEHILAFGNLDPATVFKQGTPEEIKAKTTTLLENMSGYRNFVLSSGCDIPPGTPVSGIEAFFTAVEEYNHLNYKSMLFGVAMERNNNNE</sequence>
<accession>A0A0W8FS28</accession>
<dbReference type="AlphaFoldDB" id="A0A0W8FS28"/>
<name>A0A0W8FS28_9ZZZZ</name>
<dbReference type="GO" id="GO:0032259">
    <property type="term" value="P:methylation"/>
    <property type="evidence" value="ECO:0007669"/>
    <property type="project" value="UniProtKB-KW"/>
</dbReference>
<dbReference type="EMBL" id="LNQE01000890">
    <property type="protein sequence ID" value="KUG23707.1"/>
    <property type="molecule type" value="Genomic_DNA"/>
</dbReference>
<keyword evidence="2" id="KW-0808">Transferase</keyword>
<protein>
    <submittedName>
        <fullName evidence="2">Methylcobalamin:coenzyme m methyltransferase, methylamine-specific</fullName>
    </submittedName>
</protein>
<dbReference type="PANTHER" id="PTHR47099:SF1">
    <property type="entry name" value="METHYLCOBAMIDE:COM METHYLTRANSFERASE MTBA"/>
    <property type="match status" value="1"/>
</dbReference>
<dbReference type="Gene3D" id="3.20.20.210">
    <property type="match status" value="1"/>
</dbReference>
<comment type="caution">
    <text evidence="2">The sequence shown here is derived from an EMBL/GenBank/DDBJ whole genome shotgun (WGS) entry which is preliminary data.</text>
</comment>
<dbReference type="InterPro" id="IPR052024">
    <property type="entry name" value="Methanogen_methyltrans"/>
</dbReference>
<dbReference type="Pfam" id="PF01208">
    <property type="entry name" value="URO-D"/>
    <property type="match status" value="1"/>
</dbReference>
<gene>
    <name evidence="2" type="ORF">ASZ90_006514</name>
</gene>
<dbReference type="GO" id="GO:0006779">
    <property type="term" value="P:porphyrin-containing compound biosynthetic process"/>
    <property type="evidence" value="ECO:0007669"/>
    <property type="project" value="InterPro"/>
</dbReference>
<evidence type="ECO:0000313" key="2">
    <source>
        <dbReference type="EMBL" id="KUG23707.1"/>
    </source>
</evidence>
<dbReference type="PANTHER" id="PTHR47099">
    <property type="entry name" value="METHYLCOBAMIDE:COM METHYLTRANSFERASE MTBA"/>
    <property type="match status" value="1"/>
</dbReference>
<proteinExistence type="predicted"/>
<dbReference type="GO" id="GO:0008168">
    <property type="term" value="F:methyltransferase activity"/>
    <property type="evidence" value="ECO:0007669"/>
    <property type="project" value="UniProtKB-KW"/>
</dbReference>
<keyword evidence="2" id="KW-0489">Methyltransferase</keyword>
<dbReference type="SUPFAM" id="SSF51726">
    <property type="entry name" value="UROD/MetE-like"/>
    <property type="match status" value="1"/>
</dbReference>
<dbReference type="InterPro" id="IPR000257">
    <property type="entry name" value="Uroporphyrinogen_deCOase"/>
</dbReference>
<reference evidence="2" key="1">
    <citation type="journal article" date="2015" name="Proc. Natl. Acad. Sci. U.S.A.">
        <title>Networks of energetic and metabolic interactions define dynamics in microbial communities.</title>
        <authorList>
            <person name="Embree M."/>
            <person name="Liu J.K."/>
            <person name="Al-Bassam M.M."/>
            <person name="Zengler K."/>
        </authorList>
    </citation>
    <scope>NUCLEOTIDE SEQUENCE</scope>
</reference>